<comment type="caution">
    <text evidence="1">The sequence shown here is derived from an EMBL/GenBank/DDBJ whole genome shotgun (WGS) entry which is preliminary data.</text>
</comment>
<keyword evidence="1" id="KW-0808">Transferase</keyword>
<evidence type="ECO:0000313" key="1">
    <source>
        <dbReference type="EMBL" id="MFC3103701.1"/>
    </source>
</evidence>
<organism evidence="1 2">
    <name type="scientific">Salinisphaera aquimarina</name>
    <dbReference type="NCBI Taxonomy" id="2094031"/>
    <lineage>
        <taxon>Bacteria</taxon>
        <taxon>Pseudomonadati</taxon>
        <taxon>Pseudomonadota</taxon>
        <taxon>Gammaproteobacteria</taxon>
        <taxon>Salinisphaerales</taxon>
        <taxon>Salinisphaeraceae</taxon>
        <taxon>Salinisphaera</taxon>
    </lineage>
</organism>
<protein>
    <submittedName>
        <fullName evidence="1">Class I SAM-dependent methyltransferase</fullName>
    </submittedName>
</protein>
<reference evidence="2" key="1">
    <citation type="journal article" date="2019" name="Int. J. Syst. Evol. Microbiol.">
        <title>The Global Catalogue of Microorganisms (GCM) 10K type strain sequencing project: providing services to taxonomists for standard genome sequencing and annotation.</title>
        <authorList>
            <consortium name="The Broad Institute Genomics Platform"/>
            <consortium name="The Broad Institute Genome Sequencing Center for Infectious Disease"/>
            <person name="Wu L."/>
            <person name="Ma J."/>
        </authorList>
    </citation>
    <scope>NUCLEOTIDE SEQUENCE [LARGE SCALE GENOMIC DNA]</scope>
    <source>
        <strain evidence="2">KCTC 52640</strain>
    </source>
</reference>
<sequence>MFASDARLLMRLWLRAPRAIATAAPSGRAVCRALTVDVPRPGHVDGWIIELGAGTGPVTATLLEPGVSASRLLAVEANTRLHARLCQRFGSQRVACHDATDLTPLFDARGVDRIDAVISTLPILNMPAAAQRAILDACFARAAPQASFTQITYLPGSPVRRRRLHAWGYQAEVARFVWSNLPPSTIWRYTRRCGMNLTPATG</sequence>
<accession>A0ABV7EP84</accession>
<keyword evidence="2" id="KW-1185">Reference proteome</keyword>
<name>A0ABV7EP84_9GAMM</name>
<dbReference type="InterPro" id="IPR029063">
    <property type="entry name" value="SAM-dependent_MTases_sf"/>
</dbReference>
<proteinExistence type="predicted"/>
<evidence type="ECO:0000313" key="2">
    <source>
        <dbReference type="Proteomes" id="UP001595462"/>
    </source>
</evidence>
<dbReference type="GO" id="GO:0008168">
    <property type="term" value="F:methyltransferase activity"/>
    <property type="evidence" value="ECO:0007669"/>
    <property type="project" value="UniProtKB-KW"/>
</dbReference>
<dbReference type="RefSeq" id="WP_380687981.1">
    <property type="nucleotide sequence ID" value="NZ_JBHRSS010000003.1"/>
</dbReference>
<gene>
    <name evidence="1" type="ORF">ACFOSU_07335</name>
</gene>
<dbReference type="Proteomes" id="UP001595462">
    <property type="component" value="Unassembled WGS sequence"/>
</dbReference>
<dbReference type="EMBL" id="JBHRSS010000003">
    <property type="protein sequence ID" value="MFC3103701.1"/>
    <property type="molecule type" value="Genomic_DNA"/>
</dbReference>
<dbReference type="Gene3D" id="3.40.50.150">
    <property type="entry name" value="Vaccinia Virus protein VP39"/>
    <property type="match status" value="1"/>
</dbReference>
<dbReference type="GO" id="GO:0032259">
    <property type="term" value="P:methylation"/>
    <property type="evidence" value="ECO:0007669"/>
    <property type="project" value="UniProtKB-KW"/>
</dbReference>
<keyword evidence="1" id="KW-0489">Methyltransferase</keyword>
<dbReference type="SUPFAM" id="SSF53335">
    <property type="entry name" value="S-adenosyl-L-methionine-dependent methyltransferases"/>
    <property type="match status" value="1"/>
</dbReference>